<evidence type="ECO:0000259" key="3">
    <source>
        <dbReference type="Pfam" id="PF00149"/>
    </source>
</evidence>
<evidence type="ECO:0000256" key="2">
    <source>
        <dbReference type="RuleBase" id="RU362119"/>
    </source>
</evidence>
<keyword evidence="2" id="KW-0547">Nucleotide-binding</keyword>
<dbReference type="Gene3D" id="3.60.21.10">
    <property type="match status" value="1"/>
</dbReference>
<dbReference type="Pfam" id="PF02872">
    <property type="entry name" value="5_nucleotid_C"/>
    <property type="match status" value="1"/>
</dbReference>
<dbReference type="EMBL" id="JAFBDZ010000001">
    <property type="protein sequence ID" value="MBM7583509.1"/>
    <property type="molecule type" value="Genomic_DNA"/>
</dbReference>
<dbReference type="Proteomes" id="UP001646157">
    <property type="component" value="Unassembled WGS sequence"/>
</dbReference>
<gene>
    <name evidence="5" type="ORF">JOC86_000046</name>
</gene>
<dbReference type="InterPro" id="IPR006146">
    <property type="entry name" value="5'-Nucleotdase_CS"/>
</dbReference>
<proteinExistence type="inferred from homology"/>
<dbReference type="SUPFAM" id="SSF56300">
    <property type="entry name" value="Metallo-dependent phosphatases"/>
    <property type="match status" value="1"/>
</dbReference>
<dbReference type="PRINTS" id="PR01607">
    <property type="entry name" value="APYRASEFAMLY"/>
</dbReference>
<dbReference type="PANTHER" id="PTHR11575">
    <property type="entry name" value="5'-NUCLEOTIDASE-RELATED"/>
    <property type="match status" value="1"/>
</dbReference>
<evidence type="ECO:0000259" key="4">
    <source>
        <dbReference type="Pfam" id="PF02872"/>
    </source>
</evidence>
<evidence type="ECO:0000256" key="1">
    <source>
        <dbReference type="ARBA" id="ARBA00022729"/>
    </source>
</evidence>
<dbReference type="InterPro" id="IPR029052">
    <property type="entry name" value="Metallo-depent_PP-like"/>
</dbReference>
<organism evidence="5 6">
    <name type="scientific">Rossellomorea pakistanensis</name>
    <dbReference type="NCBI Taxonomy" id="992288"/>
    <lineage>
        <taxon>Bacteria</taxon>
        <taxon>Bacillati</taxon>
        <taxon>Bacillota</taxon>
        <taxon>Bacilli</taxon>
        <taxon>Bacillales</taxon>
        <taxon>Bacillaceae</taxon>
        <taxon>Rossellomorea</taxon>
    </lineage>
</organism>
<keyword evidence="6" id="KW-1185">Reference proteome</keyword>
<keyword evidence="2" id="KW-0378">Hydrolase</keyword>
<evidence type="ECO:0000313" key="5">
    <source>
        <dbReference type="EMBL" id="MBM7583509.1"/>
    </source>
</evidence>
<dbReference type="SUPFAM" id="SSF55816">
    <property type="entry name" value="5'-nucleotidase (syn. UDP-sugar hydrolase), C-terminal domain"/>
    <property type="match status" value="1"/>
</dbReference>
<reference evidence="5 6" key="1">
    <citation type="submission" date="2021-01" db="EMBL/GenBank/DDBJ databases">
        <title>Genomic Encyclopedia of Type Strains, Phase IV (KMG-IV): sequencing the most valuable type-strain genomes for metagenomic binning, comparative biology and taxonomic classification.</title>
        <authorList>
            <person name="Goeker M."/>
        </authorList>
    </citation>
    <scope>NUCLEOTIDE SEQUENCE [LARGE SCALE GENOMIC DNA]</scope>
    <source>
        <strain evidence="5 6">DSM 24834</strain>
    </source>
</reference>
<dbReference type="InterPro" id="IPR006179">
    <property type="entry name" value="5_nucleotidase/apyrase"/>
</dbReference>
<dbReference type="Pfam" id="PF00149">
    <property type="entry name" value="Metallophos"/>
    <property type="match status" value="1"/>
</dbReference>
<comment type="caution">
    <text evidence="5">The sequence shown here is derived from an EMBL/GenBank/DDBJ whole genome shotgun (WGS) entry which is preliminary data.</text>
</comment>
<dbReference type="PROSITE" id="PS00785">
    <property type="entry name" value="5_NUCLEOTIDASE_1"/>
    <property type="match status" value="1"/>
</dbReference>
<dbReference type="PANTHER" id="PTHR11575:SF24">
    <property type="entry name" value="5'-NUCLEOTIDASE"/>
    <property type="match status" value="1"/>
</dbReference>
<keyword evidence="1" id="KW-0732">Signal</keyword>
<dbReference type="CDD" id="cd00845">
    <property type="entry name" value="MPP_UshA_N_like"/>
    <property type="match status" value="1"/>
</dbReference>
<sequence>MKLKILHTNDLHSHFENFSRAATLINQYRDDNTLVLDAGDFADFKSIELQGTKGAAAIELLECVGYDALTIGNNEMFNGIDTLEHMASISPFPFISNNLLRKEKTKVNGVVSSAIIVKKGLRILITGSSPDLSDFNDGLGVHILSYKKAIAEELKRNHGKYDLCIVLNHIGTVADTELAEEMSGIDVIISSHDHQLYSEAKIINGTIINSAGCYGEYLGILELEVKNDKLELLHSGTISTSPYEMDERVTSILKTNKVKAVEVLSRPLYAIHQPLWHDVIEENPISNLIADGLKDMLNCDIGLINSGIVNAGAFDCLSNKKLIEICPSPLNPTSFEIKGKNIKLALGLSLDTQICLADGKGPGFRGKYAGRLHVSGAKIVHDGKGIIGMYIGDQLLEDERWYTVASSDYLQRGSGYPSLAHNRNVKYRAEEIRDVIRLYANRPEFIERVFVNRWRVSSEFTVATSING</sequence>
<dbReference type="InterPro" id="IPR036907">
    <property type="entry name" value="5'-Nucleotdase_C_sf"/>
</dbReference>
<protein>
    <submittedName>
        <fullName evidence="5">2',3'-cyclic-nucleotide 2'-phosphodiesterase (5'-nucleotidase family)</fullName>
    </submittedName>
</protein>
<dbReference type="InterPro" id="IPR008334">
    <property type="entry name" value="5'-Nucleotdase_C"/>
</dbReference>
<comment type="similarity">
    <text evidence="2">Belongs to the 5'-nucleotidase family.</text>
</comment>
<feature type="domain" description="5'-Nucleotidase C-terminal" evidence="4">
    <location>
        <begin position="277"/>
        <end position="417"/>
    </location>
</feature>
<dbReference type="RefSeq" id="WP_205167785.1">
    <property type="nucleotide sequence ID" value="NZ_JAFBDZ010000001.1"/>
</dbReference>
<dbReference type="Gene3D" id="3.90.780.10">
    <property type="entry name" value="5'-Nucleotidase, C-terminal domain"/>
    <property type="match status" value="1"/>
</dbReference>
<accession>A0ABS2N6Q7</accession>
<dbReference type="InterPro" id="IPR004843">
    <property type="entry name" value="Calcineurin-like_PHP"/>
</dbReference>
<feature type="domain" description="Calcineurin-like phosphoesterase" evidence="3">
    <location>
        <begin position="3"/>
        <end position="195"/>
    </location>
</feature>
<evidence type="ECO:0000313" key="6">
    <source>
        <dbReference type="Proteomes" id="UP001646157"/>
    </source>
</evidence>
<name>A0ABS2N6Q7_9BACI</name>